<feature type="transmembrane region" description="Helical" evidence="1">
    <location>
        <begin position="270"/>
        <end position="290"/>
    </location>
</feature>
<dbReference type="PANTHER" id="PTHR23028">
    <property type="entry name" value="ACETYLTRANSFERASE"/>
    <property type="match status" value="1"/>
</dbReference>
<accession>A0A158GQG4</accession>
<dbReference type="Proteomes" id="UP000054717">
    <property type="component" value="Unassembled WGS sequence"/>
</dbReference>
<organism evidence="3 4">
    <name type="scientific">Caballeronia telluris</name>
    <dbReference type="NCBI Taxonomy" id="326475"/>
    <lineage>
        <taxon>Bacteria</taxon>
        <taxon>Pseudomonadati</taxon>
        <taxon>Pseudomonadota</taxon>
        <taxon>Betaproteobacteria</taxon>
        <taxon>Burkholderiales</taxon>
        <taxon>Burkholderiaceae</taxon>
        <taxon>Caballeronia</taxon>
    </lineage>
</organism>
<dbReference type="InterPro" id="IPR002656">
    <property type="entry name" value="Acyl_transf_3_dom"/>
</dbReference>
<keyword evidence="1" id="KW-1133">Transmembrane helix</keyword>
<feature type="transmembrane region" description="Helical" evidence="1">
    <location>
        <begin position="333"/>
        <end position="352"/>
    </location>
</feature>
<dbReference type="GO" id="GO:0000271">
    <property type="term" value="P:polysaccharide biosynthetic process"/>
    <property type="evidence" value="ECO:0007669"/>
    <property type="project" value="TreeGrafter"/>
</dbReference>
<feature type="transmembrane region" description="Helical" evidence="1">
    <location>
        <begin position="51"/>
        <end position="70"/>
    </location>
</feature>
<reference evidence="3" key="1">
    <citation type="submission" date="2016-01" db="EMBL/GenBank/DDBJ databases">
        <authorList>
            <person name="Peeters Charlotte."/>
        </authorList>
    </citation>
    <scope>NUCLEOTIDE SEQUENCE</scope>
    <source>
        <strain evidence="3">LMG 22936</strain>
    </source>
</reference>
<feature type="transmembrane region" description="Helical" evidence="1">
    <location>
        <begin position="139"/>
        <end position="159"/>
    </location>
</feature>
<evidence type="ECO:0000259" key="2">
    <source>
        <dbReference type="Pfam" id="PF01757"/>
    </source>
</evidence>
<dbReference type="Pfam" id="PF01757">
    <property type="entry name" value="Acyl_transf_3"/>
    <property type="match status" value="1"/>
</dbReference>
<feature type="domain" description="Acyltransferase 3" evidence="2">
    <location>
        <begin position="15"/>
        <end position="351"/>
    </location>
</feature>
<feature type="transmembrane region" description="Helical" evidence="1">
    <location>
        <begin position="243"/>
        <end position="264"/>
    </location>
</feature>
<name>A0A158GQG4_9BURK</name>
<feature type="transmembrane region" description="Helical" evidence="1">
    <location>
        <begin position="297"/>
        <end position="321"/>
    </location>
</feature>
<dbReference type="InterPro" id="IPR050879">
    <property type="entry name" value="Acyltransferase_3"/>
</dbReference>
<keyword evidence="1" id="KW-0812">Transmembrane</keyword>
<dbReference type="GO" id="GO:0016747">
    <property type="term" value="F:acyltransferase activity, transferring groups other than amino-acyl groups"/>
    <property type="evidence" value="ECO:0007669"/>
    <property type="project" value="InterPro"/>
</dbReference>
<keyword evidence="3" id="KW-0808">Transferase</keyword>
<dbReference type="GO" id="GO:0016020">
    <property type="term" value="C:membrane"/>
    <property type="evidence" value="ECO:0007669"/>
    <property type="project" value="TreeGrafter"/>
</dbReference>
<protein>
    <submittedName>
        <fullName evidence="3">Acyltransferase</fullName>
    </submittedName>
</protein>
<feature type="transmembrane region" description="Helical" evidence="1">
    <location>
        <begin position="200"/>
        <end position="217"/>
    </location>
</feature>
<proteinExistence type="predicted"/>
<feature type="transmembrane region" description="Helical" evidence="1">
    <location>
        <begin position="91"/>
        <end position="111"/>
    </location>
</feature>
<dbReference type="PANTHER" id="PTHR23028:SF53">
    <property type="entry name" value="ACYL_TRANSF_3 DOMAIN-CONTAINING PROTEIN"/>
    <property type="match status" value="1"/>
</dbReference>
<dbReference type="STRING" id="326475.AWB66_01873"/>
<feature type="transmembrane region" description="Helical" evidence="1">
    <location>
        <begin position="171"/>
        <end position="194"/>
    </location>
</feature>
<comment type="caution">
    <text evidence="3">The sequence shown here is derived from an EMBL/GenBank/DDBJ whole genome shotgun (WGS) entry which is preliminary data.</text>
</comment>
<dbReference type="EMBL" id="FCNZ02000005">
    <property type="protein sequence ID" value="SAL34282.1"/>
    <property type="molecule type" value="Genomic_DNA"/>
</dbReference>
<dbReference type="AlphaFoldDB" id="A0A158GQG4"/>
<keyword evidence="1" id="KW-0472">Membrane</keyword>
<gene>
    <name evidence="3" type="ORF">AWB66_01873</name>
</gene>
<evidence type="ECO:0000313" key="4">
    <source>
        <dbReference type="Proteomes" id="UP000054717"/>
    </source>
</evidence>
<evidence type="ECO:0000313" key="3">
    <source>
        <dbReference type="EMBL" id="SAL34282.1"/>
    </source>
</evidence>
<evidence type="ECO:0000256" key="1">
    <source>
        <dbReference type="SAM" id="Phobius"/>
    </source>
</evidence>
<keyword evidence="3" id="KW-0012">Acyltransferase</keyword>
<keyword evidence="4" id="KW-1185">Reference proteome</keyword>
<sequence length="393" mass="43987">MKTPAAVLPNRMSHIDAIRAVAVLFVMWMHYAEVFSRIAGSGEWLHKLPYYANFGRIGVVVFFALSGLLIPKSLYGPLAAGTRRFVIRRFFRLYPAFWVSIPLGYLAYRFLFDKPTEAAMWLANATMLPDALGHPEMMGHYWTLETELVFYVLCLVLFWQGGLQRMRDLCVVCVSLGAAFVITSALKMVPASALGQYKGMLYHLSIMFWGACFRQVYDNPDARVVFSLPGVRGCKLDWSYRKAFIAVTGVVASISVLTFAVAIIQHDPEHVINSVSYLIGLAVFALLATVWKIHLRFFAWMGEISYSLYLLHGVPVYVLYWACQRWGWDGGPLGLYMAISAVFAIALSWLSFRLVEAPCIRLGHALTSSRRAATAAPAGVYIGEPAPDKNGRR</sequence>